<accession>A0A916X9L1</accession>
<sequence>MSDSAFAGTTEATSRRRGVPPAPSRDSASARARKNLIARLAAAAGLKLVTPGDLTIERLRDGDRFVYVLKSGRHLGDASLKDRSARRRLDKLAVPPAYTNVFYAADPRAHIQAIGTDAAGRLQYRYHADWTDVREALKARRLVHLVEALPAIRRQILRDIADIRPSRERALASIVRLVERTAIRAGNQSYERLSGSRGATTLCKSNIRLRGQRISLSFSGKGGKATERSFEDDVLAASLRGLMQLPGERIFQYLDDREQVRPLDPGDVNTYLRQAAGRVISLKDFRTLIASSEAVEALSEMAPAPSERRRKSQILEAVRQVADGLSNTPAVARKSYIHASVIDAFEAGRLMRLRKRMKAKPFSPRRERLLLCVVRAAAQS</sequence>
<comment type="caution">
    <text evidence="4">The sequence shown here is derived from an EMBL/GenBank/DDBJ whole genome shotgun (WGS) entry which is preliminary data.</text>
</comment>
<dbReference type="InterPro" id="IPR035447">
    <property type="entry name" value="DNA_topo_I_N_sf"/>
</dbReference>
<reference evidence="4" key="1">
    <citation type="journal article" date="2014" name="Int. J. Syst. Evol. Microbiol.">
        <title>Complete genome sequence of Corynebacterium casei LMG S-19264T (=DSM 44701T), isolated from a smear-ripened cheese.</title>
        <authorList>
            <consortium name="US DOE Joint Genome Institute (JGI-PGF)"/>
            <person name="Walter F."/>
            <person name="Albersmeier A."/>
            <person name="Kalinowski J."/>
            <person name="Ruckert C."/>
        </authorList>
    </citation>
    <scope>NUCLEOTIDE SEQUENCE</scope>
    <source>
        <strain evidence="4">CGMCC 1.12919</strain>
    </source>
</reference>
<feature type="domain" description="DNA topoisomerase IB N-terminal" evidence="3">
    <location>
        <begin position="65"/>
        <end position="117"/>
    </location>
</feature>
<proteinExistence type="predicted"/>
<evidence type="ECO:0000313" key="4">
    <source>
        <dbReference type="EMBL" id="GGC54897.1"/>
    </source>
</evidence>
<dbReference type="Proteomes" id="UP000637002">
    <property type="component" value="Unassembled WGS sequence"/>
</dbReference>
<evidence type="ECO:0000259" key="2">
    <source>
        <dbReference type="Pfam" id="PF01028"/>
    </source>
</evidence>
<dbReference type="InterPro" id="IPR049331">
    <property type="entry name" value="Top1B_N_bact"/>
</dbReference>
<dbReference type="Gene3D" id="3.30.66.10">
    <property type="entry name" value="DNA topoisomerase I domain"/>
    <property type="match status" value="1"/>
</dbReference>
<organism evidence="4 5">
    <name type="scientific">Chelatococcus reniformis</name>
    <dbReference type="NCBI Taxonomy" id="1494448"/>
    <lineage>
        <taxon>Bacteria</taxon>
        <taxon>Pseudomonadati</taxon>
        <taxon>Pseudomonadota</taxon>
        <taxon>Alphaproteobacteria</taxon>
        <taxon>Hyphomicrobiales</taxon>
        <taxon>Chelatococcaceae</taxon>
        <taxon>Chelatococcus</taxon>
    </lineage>
</organism>
<dbReference type="EMBL" id="BMGG01000002">
    <property type="protein sequence ID" value="GGC54897.1"/>
    <property type="molecule type" value="Genomic_DNA"/>
</dbReference>
<name>A0A916X9L1_9HYPH</name>
<dbReference type="InterPro" id="IPR014711">
    <property type="entry name" value="TopoI_cat_a-hlx-sub_euk"/>
</dbReference>
<feature type="region of interest" description="Disordered" evidence="1">
    <location>
        <begin position="1"/>
        <end position="30"/>
    </location>
</feature>
<dbReference type="GO" id="GO:0003917">
    <property type="term" value="F:DNA topoisomerase type I (single strand cut, ATP-independent) activity"/>
    <property type="evidence" value="ECO:0007669"/>
    <property type="project" value="InterPro"/>
</dbReference>
<dbReference type="InterPro" id="IPR013500">
    <property type="entry name" value="TopoI_cat_euk"/>
</dbReference>
<evidence type="ECO:0000313" key="5">
    <source>
        <dbReference type="Proteomes" id="UP000637002"/>
    </source>
</evidence>
<dbReference type="SUPFAM" id="SSF56349">
    <property type="entry name" value="DNA breaking-rejoining enzymes"/>
    <property type="match status" value="1"/>
</dbReference>
<evidence type="ECO:0000259" key="3">
    <source>
        <dbReference type="Pfam" id="PF21338"/>
    </source>
</evidence>
<dbReference type="AlphaFoldDB" id="A0A916X9L1"/>
<feature type="domain" description="DNA topoisomerase I catalytic core eukaryotic-type" evidence="2">
    <location>
        <begin position="136"/>
        <end position="345"/>
    </location>
</feature>
<keyword evidence="5" id="KW-1185">Reference proteome</keyword>
<dbReference type="Gene3D" id="3.90.15.10">
    <property type="entry name" value="Topoisomerase I, Chain A, domain 3"/>
    <property type="match status" value="1"/>
</dbReference>
<protein>
    <submittedName>
        <fullName evidence="4">DNA topoisomerase I</fullName>
    </submittedName>
</protein>
<dbReference type="PROSITE" id="PS52038">
    <property type="entry name" value="TOPO_IB_2"/>
    <property type="match status" value="1"/>
</dbReference>
<dbReference type="GO" id="GO:0006265">
    <property type="term" value="P:DNA topological change"/>
    <property type="evidence" value="ECO:0007669"/>
    <property type="project" value="InterPro"/>
</dbReference>
<reference evidence="4" key="2">
    <citation type="submission" date="2020-09" db="EMBL/GenBank/DDBJ databases">
        <authorList>
            <person name="Sun Q."/>
            <person name="Zhou Y."/>
        </authorList>
    </citation>
    <scope>NUCLEOTIDE SEQUENCE</scope>
    <source>
        <strain evidence="4">CGMCC 1.12919</strain>
    </source>
</reference>
<dbReference type="Gene3D" id="1.10.132.120">
    <property type="match status" value="1"/>
</dbReference>
<dbReference type="SUPFAM" id="SSF55869">
    <property type="entry name" value="DNA topoisomerase I domain"/>
    <property type="match status" value="1"/>
</dbReference>
<gene>
    <name evidence="4" type="ORF">GCM10010994_12270</name>
</gene>
<dbReference type="GO" id="GO:0003677">
    <property type="term" value="F:DNA binding"/>
    <property type="evidence" value="ECO:0007669"/>
    <property type="project" value="InterPro"/>
</dbReference>
<dbReference type="RefSeq" id="WP_188608257.1">
    <property type="nucleotide sequence ID" value="NZ_BMGG01000002.1"/>
</dbReference>
<dbReference type="Pfam" id="PF21338">
    <property type="entry name" value="Top1B_N_bact"/>
    <property type="match status" value="1"/>
</dbReference>
<dbReference type="Pfam" id="PF01028">
    <property type="entry name" value="Topoisom_I"/>
    <property type="match status" value="1"/>
</dbReference>
<dbReference type="InterPro" id="IPR011010">
    <property type="entry name" value="DNA_brk_join_enz"/>
</dbReference>
<evidence type="ECO:0000256" key="1">
    <source>
        <dbReference type="SAM" id="MobiDB-lite"/>
    </source>
</evidence>